<dbReference type="EMBL" id="JACHNZ010000074">
    <property type="protein sequence ID" value="MBB4633945.1"/>
    <property type="molecule type" value="Genomic_DNA"/>
</dbReference>
<protein>
    <submittedName>
        <fullName evidence="1">Uncharacterized protein</fullName>
    </submittedName>
</protein>
<name>A0A7W7B6I9_9SPHN</name>
<organism evidence="1 2">
    <name type="scientific">Sphingosinicella soli</name>
    <dbReference type="NCBI Taxonomy" id="333708"/>
    <lineage>
        <taxon>Bacteria</taxon>
        <taxon>Pseudomonadati</taxon>
        <taxon>Pseudomonadota</taxon>
        <taxon>Alphaproteobacteria</taxon>
        <taxon>Sphingomonadales</taxon>
        <taxon>Sphingosinicellaceae</taxon>
        <taxon>Sphingosinicella</taxon>
    </lineage>
</organism>
<reference evidence="1 2" key="1">
    <citation type="submission" date="2020-08" db="EMBL/GenBank/DDBJ databases">
        <title>Genomic Encyclopedia of Type Strains, Phase IV (KMG-IV): sequencing the most valuable type-strain genomes for metagenomic binning, comparative biology and taxonomic classification.</title>
        <authorList>
            <person name="Goeker M."/>
        </authorList>
    </citation>
    <scope>NUCLEOTIDE SEQUENCE [LARGE SCALE GENOMIC DNA]</scope>
    <source>
        <strain evidence="1 2">DSM 17328</strain>
    </source>
</reference>
<sequence>MRRPTTLPSYNQLYALLLTAHESNRRLWLEMSSADTDCTLSYVVSDK</sequence>
<proteinExistence type="predicted"/>
<dbReference type="AlphaFoldDB" id="A0A7W7B6I9"/>
<keyword evidence="2" id="KW-1185">Reference proteome</keyword>
<comment type="caution">
    <text evidence="1">The sequence shown here is derived from an EMBL/GenBank/DDBJ whole genome shotgun (WGS) entry which is preliminary data.</text>
</comment>
<evidence type="ECO:0000313" key="2">
    <source>
        <dbReference type="Proteomes" id="UP000566324"/>
    </source>
</evidence>
<accession>A0A7W7B6I9</accession>
<evidence type="ECO:0000313" key="1">
    <source>
        <dbReference type="EMBL" id="MBB4633945.1"/>
    </source>
</evidence>
<dbReference type="Proteomes" id="UP000566324">
    <property type="component" value="Unassembled WGS sequence"/>
</dbReference>
<gene>
    <name evidence="1" type="ORF">GGQ98_003603</name>
</gene>